<dbReference type="CDD" id="cd00093">
    <property type="entry name" value="HTH_XRE"/>
    <property type="match status" value="1"/>
</dbReference>
<dbReference type="SUPFAM" id="SSF47413">
    <property type="entry name" value="lambda repressor-like DNA-binding domains"/>
    <property type="match status" value="1"/>
</dbReference>
<protein>
    <submittedName>
        <fullName evidence="5">Helix-turn-helix transcriptional regulator</fullName>
    </submittedName>
</protein>
<sequence length="92" mass="10314">MPTRLPADDPDRAQQWQRRRALVGSRIRALRLERGLSQESLALESGVARNQLIQMEHGRRGVLIERVYDIAEALGVSVNEIVVDDPAATAQR</sequence>
<comment type="caution">
    <text evidence="5">The sequence shown here is derived from an EMBL/GenBank/DDBJ whole genome shotgun (WGS) entry which is preliminary data.</text>
</comment>
<evidence type="ECO:0000256" key="2">
    <source>
        <dbReference type="ARBA" id="ARBA00023125"/>
    </source>
</evidence>
<dbReference type="Pfam" id="PF01381">
    <property type="entry name" value="HTH_3"/>
    <property type="match status" value="1"/>
</dbReference>
<dbReference type="SMART" id="SM00530">
    <property type="entry name" value="HTH_XRE"/>
    <property type="match status" value="1"/>
</dbReference>
<dbReference type="InterPro" id="IPR010982">
    <property type="entry name" value="Lambda_DNA-bd_dom_sf"/>
</dbReference>
<dbReference type="Gene3D" id="1.10.260.40">
    <property type="entry name" value="lambda repressor-like DNA-binding domains"/>
    <property type="match status" value="1"/>
</dbReference>
<gene>
    <name evidence="5" type="ORF">QYF68_04425</name>
</gene>
<keyword evidence="1" id="KW-0805">Transcription regulation</keyword>
<name>A0ABT8H936_MYCAO</name>
<dbReference type="PROSITE" id="PS50943">
    <property type="entry name" value="HTH_CROC1"/>
    <property type="match status" value="1"/>
</dbReference>
<dbReference type="InterPro" id="IPR001387">
    <property type="entry name" value="Cro/C1-type_HTH"/>
</dbReference>
<dbReference type="PANTHER" id="PTHR46797">
    <property type="entry name" value="HTH-TYPE TRANSCRIPTIONAL REGULATOR"/>
    <property type="match status" value="1"/>
</dbReference>
<dbReference type="InterPro" id="IPR050807">
    <property type="entry name" value="TransReg_Diox_bact_type"/>
</dbReference>
<accession>A0ABT8H936</accession>
<evidence type="ECO:0000259" key="4">
    <source>
        <dbReference type="PROSITE" id="PS50943"/>
    </source>
</evidence>
<evidence type="ECO:0000256" key="3">
    <source>
        <dbReference type="ARBA" id="ARBA00023163"/>
    </source>
</evidence>
<keyword evidence="2" id="KW-0238">DNA-binding</keyword>
<reference evidence="5" key="1">
    <citation type="submission" date="2023-07" db="EMBL/GenBank/DDBJ databases">
        <title>Degradation of tert-butanol by M. austroafricanum TBA100.</title>
        <authorList>
            <person name="Helbich S."/>
            <person name="Vainshtein Y."/>
        </authorList>
    </citation>
    <scope>NUCLEOTIDE SEQUENCE</scope>
    <source>
        <strain evidence="5">TBA100</strain>
    </source>
</reference>
<dbReference type="EMBL" id="JAUHTC010000020">
    <property type="protein sequence ID" value="MDN4517070.1"/>
    <property type="molecule type" value="Genomic_DNA"/>
</dbReference>
<keyword evidence="6" id="KW-1185">Reference proteome</keyword>
<feature type="domain" description="HTH cro/C1-type" evidence="4">
    <location>
        <begin position="27"/>
        <end position="81"/>
    </location>
</feature>
<evidence type="ECO:0000256" key="1">
    <source>
        <dbReference type="ARBA" id="ARBA00023015"/>
    </source>
</evidence>
<dbReference type="PANTHER" id="PTHR46797:SF23">
    <property type="entry name" value="HTH-TYPE TRANSCRIPTIONAL REGULATOR SUTR"/>
    <property type="match status" value="1"/>
</dbReference>
<evidence type="ECO:0000313" key="5">
    <source>
        <dbReference type="EMBL" id="MDN4517070.1"/>
    </source>
</evidence>
<keyword evidence="3" id="KW-0804">Transcription</keyword>
<organism evidence="5 6">
    <name type="scientific">Mycolicibacterium austroafricanum</name>
    <name type="common">Mycobacterium austroafricanum</name>
    <dbReference type="NCBI Taxonomy" id="39687"/>
    <lineage>
        <taxon>Bacteria</taxon>
        <taxon>Bacillati</taxon>
        <taxon>Actinomycetota</taxon>
        <taxon>Actinomycetes</taxon>
        <taxon>Mycobacteriales</taxon>
        <taxon>Mycobacteriaceae</taxon>
        <taxon>Mycolicibacterium</taxon>
    </lineage>
</organism>
<evidence type="ECO:0000313" key="6">
    <source>
        <dbReference type="Proteomes" id="UP001172687"/>
    </source>
</evidence>
<dbReference type="Proteomes" id="UP001172687">
    <property type="component" value="Unassembled WGS sequence"/>
</dbReference>
<dbReference type="RefSeq" id="WP_011767802.1">
    <property type="nucleotide sequence ID" value="NZ_JAUHTC010000020.1"/>
</dbReference>
<proteinExistence type="predicted"/>